<dbReference type="Proteomes" id="UP001527202">
    <property type="component" value="Unassembled WGS sequence"/>
</dbReference>
<gene>
    <name evidence="1" type="ORF">M5X16_05415</name>
    <name evidence="2" type="ORF">PC41400_10500</name>
</gene>
<accession>A0A410WUP1</accession>
<proteinExistence type="predicted"/>
<protein>
    <submittedName>
        <fullName evidence="2">Uncharacterized protein</fullName>
    </submittedName>
</protein>
<evidence type="ECO:0000313" key="2">
    <source>
        <dbReference type="EMBL" id="QAV18072.1"/>
    </source>
</evidence>
<dbReference type="RefSeq" id="WP_042230754.1">
    <property type="nucleotide sequence ID" value="NZ_CP026520.1"/>
</dbReference>
<evidence type="ECO:0000313" key="1">
    <source>
        <dbReference type="EMBL" id="MCY9595213.1"/>
    </source>
</evidence>
<evidence type="ECO:0000313" key="3">
    <source>
        <dbReference type="Proteomes" id="UP000288943"/>
    </source>
</evidence>
<dbReference type="Proteomes" id="UP000288943">
    <property type="component" value="Chromosome"/>
</dbReference>
<organism evidence="2 3">
    <name type="scientific">Paenibacillus chitinolyticus</name>
    <dbReference type="NCBI Taxonomy" id="79263"/>
    <lineage>
        <taxon>Bacteria</taxon>
        <taxon>Bacillati</taxon>
        <taxon>Bacillota</taxon>
        <taxon>Bacilli</taxon>
        <taxon>Bacillales</taxon>
        <taxon>Paenibacillaceae</taxon>
        <taxon>Paenibacillus</taxon>
    </lineage>
</organism>
<name>A0A410WUP1_9BACL</name>
<dbReference type="GeneID" id="95375234"/>
<evidence type="ECO:0000313" key="4">
    <source>
        <dbReference type="Proteomes" id="UP001527202"/>
    </source>
</evidence>
<dbReference type="OrthoDB" id="2503268at2"/>
<reference evidence="2 3" key="1">
    <citation type="submission" date="2018-01" db="EMBL/GenBank/DDBJ databases">
        <title>The whole genome sequencing and assembly of Paenibacillus chitinolyticus KCCM 41400 strain.</title>
        <authorList>
            <person name="Kim J.-Y."/>
            <person name="Park M.-K."/>
            <person name="Lee Y.-J."/>
            <person name="Yi H."/>
            <person name="Bahn Y.-S."/>
            <person name="Kim J.F."/>
            <person name="Lee D.-W."/>
        </authorList>
    </citation>
    <scope>NUCLEOTIDE SEQUENCE [LARGE SCALE GENOMIC DNA]</scope>
    <source>
        <strain evidence="2 3">KCCM 41400</strain>
    </source>
</reference>
<reference evidence="1 4" key="2">
    <citation type="submission" date="2022-05" db="EMBL/GenBank/DDBJ databases">
        <title>Genome Sequencing of Bee-Associated Microbes.</title>
        <authorList>
            <person name="Dunlap C."/>
        </authorList>
    </citation>
    <scope>NUCLEOTIDE SEQUENCE [LARGE SCALE GENOMIC DNA]</scope>
    <source>
        <strain evidence="1 4">NRRL B-23120</strain>
    </source>
</reference>
<dbReference type="EMBL" id="CP026520">
    <property type="protein sequence ID" value="QAV18072.1"/>
    <property type="molecule type" value="Genomic_DNA"/>
</dbReference>
<dbReference type="EMBL" id="JAMDMJ010000004">
    <property type="protein sequence ID" value="MCY9595213.1"/>
    <property type="molecule type" value="Genomic_DNA"/>
</dbReference>
<sequence length="491" mass="51191">MNENEYGAVTDAPVLLTYTIMTDPAPLSASTPTYNSYGTITVTVSPAAASVYCKEIDIYIPSGIVSQTDQFVASADSSNWQTHVGKEVPGDRVGLNPRLSYVQVKFMCKSPEFYLFTSPVNLTVGIQQLTQQPGWIGSLGLTEMSTNDSSQPYILRSMTFGVSVGAALLFARNFTASAADGGASPAGVFTNGQPIQLSWESNGTEFQIFEAAGSGPLYTGTDNSFKLSSGLAKTTTFILAASQTDLRAETQYIYDSVTVVISNEDSTPHSVTAAGTVSGALVESTGEMFAQGKFTGSGGASLEGQIDVNGNLTMTGPAHLNGPLNVEGGIQCNGNALLGDTSINGTLSATNTAAFQSVIVSGLLGLRGGSNIFGVPMSLSSDNVAYIAHTDGYAIATITPPAGDVSSTISTCIVTLQASIAGGIPYEVSATGGVATAYNSAWTTVNWYSPNSITLPVPQGYKWKITVNQYSKNDKNPTVSLFWIPLGNNEG</sequence>
<dbReference type="AlphaFoldDB" id="A0A410WUP1"/>
<dbReference type="KEGG" id="pchi:PC41400_10500"/>
<keyword evidence="4" id="KW-1185">Reference proteome</keyword>